<dbReference type="Gene3D" id="3.60.21.10">
    <property type="match status" value="1"/>
</dbReference>
<protein>
    <submittedName>
        <fullName evidence="3">3',5'-cyclic adenosine monophosphate phosphodiesterase CpdA</fullName>
        <ecNumber evidence="3">3.1.4.53</ecNumber>
    </submittedName>
</protein>
<dbReference type="InterPro" id="IPR029052">
    <property type="entry name" value="Metallo-depent_PP-like"/>
</dbReference>
<feature type="domain" description="Calcineurin-like phosphoesterase" evidence="2">
    <location>
        <begin position="42"/>
        <end position="254"/>
    </location>
</feature>
<keyword evidence="3" id="KW-0378">Hydrolase</keyword>
<evidence type="ECO:0000313" key="3">
    <source>
        <dbReference type="EMBL" id="CAH0991134.1"/>
    </source>
</evidence>
<proteinExistence type="predicted"/>
<dbReference type="EMBL" id="CAKLPX010000001">
    <property type="protein sequence ID" value="CAH0991134.1"/>
    <property type="molecule type" value="Genomic_DNA"/>
</dbReference>
<evidence type="ECO:0000256" key="1">
    <source>
        <dbReference type="SAM" id="SignalP"/>
    </source>
</evidence>
<dbReference type="GO" id="GO:0004115">
    <property type="term" value="F:3',5'-cyclic-AMP phosphodiesterase activity"/>
    <property type="evidence" value="ECO:0007669"/>
    <property type="project" value="UniProtKB-EC"/>
</dbReference>
<dbReference type="InterPro" id="IPR051918">
    <property type="entry name" value="STPP_CPPED1"/>
</dbReference>
<keyword evidence="1" id="KW-0732">Signal</keyword>
<reference evidence="3" key="1">
    <citation type="submission" date="2021-12" db="EMBL/GenBank/DDBJ databases">
        <authorList>
            <person name="Rodrigo-Torres L."/>
            <person name="Arahal R. D."/>
            <person name="Lucena T."/>
        </authorList>
    </citation>
    <scope>NUCLEOTIDE SEQUENCE</scope>
    <source>
        <strain evidence="3">CECT 8267</strain>
    </source>
</reference>
<feature type="signal peptide" evidence="1">
    <location>
        <begin position="1"/>
        <end position="23"/>
    </location>
</feature>
<gene>
    <name evidence="3" type="primary">cpdA_1</name>
    <name evidence="3" type="ORF">SIN8267_01236</name>
</gene>
<dbReference type="SUPFAM" id="SSF56300">
    <property type="entry name" value="Metallo-dependent phosphatases"/>
    <property type="match status" value="1"/>
</dbReference>
<comment type="caution">
    <text evidence="3">The sequence shown here is derived from an EMBL/GenBank/DDBJ whole genome shotgun (WGS) entry which is preliminary data.</text>
</comment>
<keyword evidence="4" id="KW-1185">Reference proteome</keyword>
<dbReference type="RefSeq" id="WP_237443790.1">
    <property type="nucleotide sequence ID" value="NZ_CAKLPX010000001.1"/>
</dbReference>
<sequence length="329" mass="36875">MLKAIFSLLIVVFLASAYNTAYADDTPITAVAPPVVDDSLVRFAIIGDLTGGERQGVFEVAAESIAAMKPDFIISVGDLIDGGTENVDQMNREWQSFNHKLNKGDLDFYPVVGNHDISNPVMRDWYEQTVGPRYYHFIYKDALFLVLDSEDFSDDFFADLKLKRNEAIAIYNNNPVDYPNTAYAKMPQREYGEISAAQTQYMTDTIAANKQVRWVFLFMHKPVWQDDNESNFKKIEAALGGEKYTVFNGHVHGYQYTQRLGRDYIQLATTGGAMIKSAAKNMDHILWVGLTDQPSYLNIKLNGMLDKTGQVPANGDALCLRDDSCAGAR</sequence>
<accession>A0ABM9ADX3</accession>
<dbReference type="Proteomes" id="UP000838100">
    <property type="component" value="Unassembled WGS sequence"/>
</dbReference>
<feature type="chain" id="PRO_5047200847" evidence="1">
    <location>
        <begin position="24"/>
        <end position="329"/>
    </location>
</feature>
<name>A0ABM9ADX3_9GAMM</name>
<dbReference type="EC" id="3.1.4.53" evidence="3"/>
<organism evidence="3 4">
    <name type="scientific">Sinobacterium norvegicum</name>
    <dbReference type="NCBI Taxonomy" id="1641715"/>
    <lineage>
        <taxon>Bacteria</taxon>
        <taxon>Pseudomonadati</taxon>
        <taxon>Pseudomonadota</taxon>
        <taxon>Gammaproteobacteria</taxon>
        <taxon>Cellvibrionales</taxon>
        <taxon>Spongiibacteraceae</taxon>
        <taxon>Sinobacterium</taxon>
    </lineage>
</organism>
<evidence type="ECO:0000259" key="2">
    <source>
        <dbReference type="Pfam" id="PF00149"/>
    </source>
</evidence>
<evidence type="ECO:0000313" key="4">
    <source>
        <dbReference type="Proteomes" id="UP000838100"/>
    </source>
</evidence>
<dbReference type="PANTHER" id="PTHR43143">
    <property type="entry name" value="METALLOPHOSPHOESTERASE, CALCINEURIN SUPERFAMILY"/>
    <property type="match status" value="1"/>
</dbReference>
<dbReference type="InterPro" id="IPR004843">
    <property type="entry name" value="Calcineurin-like_PHP"/>
</dbReference>
<dbReference type="PANTHER" id="PTHR43143:SF1">
    <property type="entry name" value="SERINE_THREONINE-PROTEIN PHOSPHATASE CPPED1"/>
    <property type="match status" value="1"/>
</dbReference>
<dbReference type="Pfam" id="PF00149">
    <property type="entry name" value="Metallophos"/>
    <property type="match status" value="1"/>
</dbReference>